<dbReference type="Gene3D" id="3.40.50.1980">
    <property type="entry name" value="Nitrogenase molybdenum iron protein domain"/>
    <property type="match status" value="2"/>
</dbReference>
<dbReference type="InterPro" id="IPR002491">
    <property type="entry name" value="ABC_transptr_periplasmic_BD"/>
</dbReference>
<dbReference type="Pfam" id="PF01497">
    <property type="entry name" value="Peripla_BP_2"/>
    <property type="match status" value="1"/>
</dbReference>
<evidence type="ECO:0000313" key="5">
    <source>
        <dbReference type="Proteomes" id="UP000239549"/>
    </source>
</evidence>
<dbReference type="SUPFAM" id="SSF53807">
    <property type="entry name" value="Helical backbone' metal receptor"/>
    <property type="match status" value="1"/>
</dbReference>
<keyword evidence="5" id="KW-1185">Reference proteome</keyword>
<evidence type="ECO:0000256" key="2">
    <source>
        <dbReference type="SAM" id="SignalP"/>
    </source>
</evidence>
<feature type="signal peptide" evidence="2">
    <location>
        <begin position="1"/>
        <end position="26"/>
    </location>
</feature>
<accession>A0A2L2XAW8</accession>
<dbReference type="InterPro" id="IPR050902">
    <property type="entry name" value="ABC_Transporter_SBP"/>
</dbReference>
<evidence type="ECO:0000313" key="4">
    <source>
        <dbReference type="EMBL" id="GBF33124.1"/>
    </source>
</evidence>
<comment type="similarity">
    <text evidence="1">Belongs to the bacterial solute-binding protein 8 family.</text>
</comment>
<proteinExistence type="inferred from homology"/>
<keyword evidence="2" id="KW-0732">Signal</keyword>
<dbReference type="AlphaFoldDB" id="A0A2L2XAW8"/>
<organism evidence="4 5">
    <name type="scientific">Desulfocucumis palustris</name>
    <dbReference type="NCBI Taxonomy" id="1898651"/>
    <lineage>
        <taxon>Bacteria</taxon>
        <taxon>Bacillati</taxon>
        <taxon>Bacillota</taxon>
        <taxon>Clostridia</taxon>
        <taxon>Eubacteriales</taxon>
        <taxon>Desulfocucumaceae</taxon>
        <taxon>Desulfocucumis</taxon>
    </lineage>
</organism>
<dbReference type="PROSITE" id="PS50983">
    <property type="entry name" value="FE_B12_PBP"/>
    <property type="match status" value="1"/>
</dbReference>
<name>A0A2L2XAW8_9FIRM</name>
<feature type="chain" id="PRO_5038815417" evidence="2">
    <location>
        <begin position="27"/>
        <end position="390"/>
    </location>
</feature>
<dbReference type="Proteomes" id="UP000239549">
    <property type="component" value="Unassembled WGS sequence"/>
</dbReference>
<comment type="caution">
    <text evidence="4">The sequence shown here is derived from an EMBL/GenBank/DDBJ whole genome shotgun (WGS) entry which is preliminary data.</text>
</comment>
<reference evidence="5" key="1">
    <citation type="submission" date="2018-02" db="EMBL/GenBank/DDBJ databases">
        <title>Genome sequence of Desulfocucumis palustris strain NAW-5.</title>
        <authorList>
            <person name="Watanabe M."/>
            <person name="Kojima H."/>
            <person name="Fukui M."/>
        </authorList>
    </citation>
    <scope>NUCLEOTIDE SEQUENCE [LARGE SCALE GENOMIC DNA]</scope>
    <source>
        <strain evidence="5">NAW-5</strain>
    </source>
</reference>
<dbReference type="PANTHER" id="PTHR30535:SF34">
    <property type="entry name" value="MOLYBDATE-BINDING PROTEIN MOLA"/>
    <property type="match status" value="1"/>
</dbReference>
<evidence type="ECO:0000259" key="3">
    <source>
        <dbReference type="PROSITE" id="PS50983"/>
    </source>
</evidence>
<dbReference type="RefSeq" id="WP_165792030.1">
    <property type="nucleotide sequence ID" value="NZ_BFAV01000073.1"/>
</dbReference>
<dbReference type="EMBL" id="BFAV01000073">
    <property type="protein sequence ID" value="GBF33124.1"/>
    <property type="molecule type" value="Genomic_DNA"/>
</dbReference>
<sequence length="390" mass="43428">MKRKLTAFLLAAVMACTILLSGCSRPESGKTASAPPAGREKETVTITDLAGRQVELAVPVEKAAINWTGSGGAFMTMSALLGKDVYKYIAAWDGGLQKYRFDMFKHYSSVIPELADIPVIGSVEYEDFNMERLISLKPDVVILTLGVKQQAEKVLEAALEEAGIPLVYIDYHAETIENHSKTTRLLGKLFGKEERAEEVLSYYVDNITMLTGRLAKLTDGDRPSVYMETGMNQANYGNTYANNYMWGGMVNKALGANIGDGVVENAGPIEAEFLISQNPDYIILTGSYWPNEPTSLRMGYLSKPEETQKLLKAFTDRPGWSELDAVKNKKVFAIHHGLGRELYDVAAVAFLAKTLHPDLFEDLDPMAMLEEYYHRFLPYDLYGVWMTQLQ</sequence>
<dbReference type="PROSITE" id="PS51257">
    <property type="entry name" value="PROKAR_LIPOPROTEIN"/>
    <property type="match status" value="1"/>
</dbReference>
<protein>
    <submittedName>
        <fullName evidence="4">Periplasmic substrate-binding transport protein</fullName>
    </submittedName>
</protein>
<dbReference type="PANTHER" id="PTHR30535">
    <property type="entry name" value="VITAMIN B12-BINDING PROTEIN"/>
    <property type="match status" value="1"/>
</dbReference>
<gene>
    <name evidence="4" type="ORF">DCCM_2221</name>
</gene>
<evidence type="ECO:0000256" key="1">
    <source>
        <dbReference type="ARBA" id="ARBA00008814"/>
    </source>
</evidence>
<feature type="domain" description="Fe/B12 periplasmic-binding" evidence="3">
    <location>
        <begin position="66"/>
        <end position="363"/>
    </location>
</feature>